<dbReference type="Proteomes" id="UP000185300">
    <property type="component" value="Segment"/>
</dbReference>
<dbReference type="EMBL" id="KJ019143">
    <property type="protein sequence ID" value="AIX41624.1"/>
    <property type="molecule type" value="Genomic_DNA"/>
</dbReference>
<name>A0A0E3ER08_9CAUD</name>
<dbReference type="EMBL" id="KJ019037">
    <property type="protein sequence ID" value="AIX16783.1"/>
    <property type="molecule type" value="Genomic_DNA"/>
</dbReference>
<organism evidence="1 6">
    <name type="scientific">Synechococcus phage ACG-2014f</name>
    <dbReference type="NCBI Taxonomy" id="1493511"/>
    <lineage>
        <taxon>Viruses</taxon>
        <taxon>Duplodnaviria</taxon>
        <taxon>Heunggongvirae</taxon>
        <taxon>Uroviricota</taxon>
        <taxon>Caudoviricetes</taxon>
        <taxon>Pantevenvirales</taxon>
        <taxon>Kyanoviridae</taxon>
        <taxon>Atlauavirus</taxon>
        <taxon>Atlauavirus tusconc8</taxon>
    </lineage>
</organism>
<sequence>MISTATKIKFKRSGVAGRRPSLADLQLGELGINYNDGKLFFRQENEVVGSRIIEPGQGDVIGKTIFVSTKGNDNNSGLNERDAKRTVKAAAAVAEPGDSIKLYPGQYIEDNPIVFKDRVSVEGMELRNVLVTPANPSKDLYQVGEAFHATNHSFVSNRDSTDGASIITYRPLEGTASDRYFDAARLIRDNLSFIANETVGFLTSGYSGFAAGQRSQDAARALELNKNFIVEEAFQYINSPDYTGATYFNPDPAQCKRDLGNIIDGWRYDLISDGNTRSTGLGLTYYAPIPFVNSANVADLVYNRNNGDVLIETDVDTQVSVGEKIKLQDIRLECGSYNNDFFITGFKYDNTSGIGTVNLPFIHNVKVGDLVKFDGLEFDCPAYGAIEYGIQDFKYNETTGGSVVTLTEDHDLKIGDTIELRDLQFDCPAYGGDFTNIINLEYNKTSGQGVITYDKPADLKSGDVVILYDLTLTCDAYGNAISVTDFSYDNFTGITEVEVNRPHNLRPGDLIKLENLKFSCDSYLNETYKVSNFVYNESTGDSVLTLTEPHSLVAGKNVRLADLVFSCNSYVPTAKAISDFQYDEVVGISTITLASPHNLSVGEQFRLEDLVFSCNSYSFTDIPIIDAPYDNVTGYVTLSFSGDHGQQVGERVRLRDIEYSCPGGSGITTTLFPDGTFGYEFEILSVPNTKKMILNVGTSTIEHSYVSGGTATVGITTTIFPDGTQGFDFNVSSVNSSTVIEASVGISTIAHNYVSGGSLFVGFTTTVFPDGTQGDTFRVNSIPSSTQISVNVGVSSIAHTFVSGGTATDLDSFIPVSGFTYNEGDGTGLVSLDKAHNLVVGDSFVLEDLKFNCNSYRTGGTSTIDITNFEYDKVTGLSTVTLSSSHNLHVNDTVALYDIKFSCPGGSGITTNIFPDGTRDNFYDVVADLNPNQIIVRVGKSDITHTYASGGSLSVGITTNIFPDGTRPSGDFFQVISVPSTKSVLTQVGLSSIAHSYASGGKFYTGITTNVFPQVFTDPNIKVTNAVYDEVSGVITITTNKAHGLTATAPVLLQDLNFSCLSGGVGNTPGNLVFPRNQEVYDVVSVLSTTQYTINVGPSDFSHTYVDGGTSTTQNITKASYNKGTGDLTVTLDKQHGYSVGDRASVVDLLFSCQSGGPNNQPGTLLFPRPTDEYEVLSASGKTLTVNVGAFPSLVHTYKNGGSLTYSSTVLPVSNAVYDQSTGVLTLTTSIALGAPVGSTIKMQGLNFSCASGGPGNDAGAIVFPRLDTPTFKVKEVKSGVSYVINVGTSTLSHTYTSGGFSSLKKLKNDPNIFKVIDTPTPSKVITNVGVSSIAHDYVSGGNMFVGITTNVFPDGTRPDGSRFEVISALSPNQALINIGVSTITHNYDSGGRMQYGTTNERPVLDFLYDGQTGISTVTIRGTHGLNQGDLVKLRGLEFACTNSPGITTTIFPDGTAAGLNIYKVTEIISNSTFKTNVGRVGFDHTYIQGGSAFVGITTNIFPDGTQGYNYTVAAIPNKNQVTVDVGISSIQHDYIRGGSLFSGKTNERDIADFKYDHISGDAVLTFRKAQNLFTQDLVKLKNLQFDCPNSTGITTTLFPDGTRSNLFLIKERLNPTQFKLNVGTSPFGHDYVRGTGQAFVGITTNIFPDTKTQPSKLFKVVDVPTPTTISAKIGVSTISHSYVKGGKVFVGINTDIFPGDEQVSPLGDTYTVQSITKDGELVINVGLSSISHSYGGGGKVLYGQSSGNNLQHITGPGVLDATIAAIDFEKQVAINALNNRPWGSFVPEETAVVEAFAYDNQTGFGTVTARGINVNTGDTIRMSDIQFVCSEEYAGVTTTFFPDNTRPEGQYFRVERRINIDEFEVNIGVSTIKHVFNYETGGNVYRYRQSILDVNYDRSSGITSIRATKHGYKAKDIVELGDIEFDCPVFKPQYDIENFVYDNTTGLSTVTTTVDNTIKVGDNVKLADIKLECPPYGNQRVIDNFVYDNKSGLSTISLTAAHGLNLRPRPSVSISTALYDNQTGILTVTTNADINFTDRSGQGVQLSGLRFSCDSAGFPGTLTYPEENLVYDILEIQSPSKFKINVGLSTIAHEYVNGGAATKVDRFDVKLQGIKFDCPAYGNTIDVTNFLYDQRSGNSLVTVDKAHKLSVGDNIKLADLKFQCAPYGNDYNVLNADYDNTTGIITVTTNQNINGVGVGDTIRLSRLQFDCVGSGPEYNITNVFFNTGNRSVILTVPERPIGLNPGDDIKLTNMSYLEGGSGNVVAYPDGRDSSLNIFRINDVQPNSILPGYFDVTTAFPNVKDPFAIFNNTGRLTTGITTNIYPENVGAEGGFYEVIRLRQDNQFEIQVGTSTITHNYVRQGQMFTGVTTNFFPGNLQNSPRGNIFEIVEVPTATQVRINVGVSSISHSYDSGGQMFVGITTNIFPDGTRGNLFPVVGVANTLTLRIDAGVSSIPHNYVSGGELFVGITTNIFPGNSQNSPRGSIFKVLSKDNECGADRFTINVGVSSITHGYVEGGTVTTGVTTNKFPDGTHGFKFPVIDVLDDNYFTVNVGTSTITHNYISGGFTRRLEVPINSFVYDRVSGLSTVGIQSHRMNIGDLVKLRDVKFNCDPYGGEKTISGVVYDNTSGRMTVNTTGSHSLNINDVVKLSNIQLDCSPYGNERTITAATYNRNNGNLSVQVSEPHNLKISENVKLKGLEFSCSSEHAGVTTTIFPDSTAPSLNIYAIQSITNSTTFMVNVGTSTISHNYVSGGSAFVGITTNIFPGDSQNSPRGSFLSVVDIPASDAFVVNVGVSTISHGYVRGGLVQTGITTDVFPDGTQSDFFKIEDVPSNNTVVINAGISSIIHRYNSGGFAAKYVTYQSNNSQLLDSSVIRVSGDCMAVGERVEELAGIVTSIIKNGPSIAPGGIPVDVVSASYDQSGGALSVTVKDAIDLTPTNIVRIEGLIFECESSGVTNTRVYPDNKVFNYEVLSVQSPTTFTINVGSQADIPHTYVNGGTVRPGNKFDVATATYNTENGIVRVTTTEDNYLVLGRGVNLQGLNFSCTSGGPNNKPGTLTFPDKTPTNVTAATYDSVTGVLRITTNRPHQAYKDAFVSLNGLTFTCDPGGPLVFPRNPDTKSFRVTKRVDDYTYECQLAPTNKVHTYLSGGTSSTGNGNFRVSRLIDTKTFEVTMVPLDLPHTYVNGGSAASVFTRQIIDGININTRKCARDVRRIYLAVAHDITRGGNWKCVEGAKLYYDNVGQTKFISGGEVNQTVEALDFSLNIVRCLINNVTWGGVPRGYLTKGERSELRIPSSAKTSVVGFRQQLLSNQYTTQKKSISGMVYDNLTGIATVTTKLSHELIKYDGIQLSDIEMRCTGSPRITTNVFPDGTQGEIFEVMETLDDRVAYIVTDASYTNTTGKLVVTTTGNNDIPVGSRAKLDGLLWTCSYDPSKQLKFPENRKFRYEVIAKPDGTTLEFNVGISTIPHTFVPAPIDVEYTVKEDPVKFKVHVGTVSFPHTYFGGGTVWHKLPFTPPFTQTQIKDVSQQKDPVQFSNNTPNGCANVFSAISNCIGVVTSIVANGLEGSGISTTYPGNDGKGVPTMDEMPSQGVGNIIKGPYIRNCTNFVPKSIGMRMDGFDAEPGDEISNGVQGSSNVDSFTQFNPGGVGCSISNGTYQQLVSIFTICCDEAIVCDSGAQLDLTNSNSSFGRLGLVARGIGDKLSKCIDRYTGIVAKEASIEDDLVVVKGIGDKRPYDGQGIFFGELFRDVVSIEVLDGGSGYNDDIPPNAFVAEPTGPAGIKAEVSPTVRDGVVVSIEVIANGNQYREKFPEVVISPPKSPLGRTAKARAITEPLYYNVESSSPPEEGTTSIIFKQRLNNTVSVGTTVFFSRLSLQIASSHSFEYIGAGNSINGARPSEGGVPIKENEIVKEDGGSIVYTSTDQAGNFNIGDDFVINQFTGTITGRSFDQSVLNKVTPLIIALDS</sequence>
<evidence type="ECO:0000313" key="1">
    <source>
        <dbReference type="EMBL" id="AIX16783.1"/>
    </source>
</evidence>
<accession>A0A0E3ER08</accession>
<dbReference type="EMBL" id="KJ019145">
    <property type="protein sequence ID" value="AIX42194.1"/>
    <property type="molecule type" value="Genomic_DNA"/>
</dbReference>
<protein>
    <submittedName>
        <fullName evidence="1">Uncharacterized protein</fullName>
    </submittedName>
</protein>
<reference evidence="4 5" key="1">
    <citation type="submission" date="2013-12" db="EMBL/GenBank/DDBJ databases">
        <title>Ecological redundancy of diverse viral populations within a natural community.</title>
        <authorList>
            <person name="Gregory A.C."/>
            <person name="LaButti K."/>
            <person name="Copeland A."/>
            <person name="Woyke T."/>
            <person name="Sullivan M.B."/>
        </authorList>
    </citation>
    <scope>NUCLEOTIDE SEQUENCE [LARGE SCALE GENOMIC DNA]</scope>
    <source>
        <strain evidence="2">Syn7803C12</strain>
        <strain evidence="3">Syn7803C15</strain>
        <strain evidence="1">Syn7803C58</strain>
    </source>
</reference>
<proteinExistence type="predicted"/>
<evidence type="ECO:0000313" key="6">
    <source>
        <dbReference type="Proteomes" id="UP000185318"/>
    </source>
</evidence>
<gene>
    <name evidence="2" type="ORF">Syn7803C12_262</name>
    <name evidence="3" type="ORF">Syn7803C15_263</name>
    <name evidence="1" type="ORF">Syn7803C58_258</name>
</gene>
<evidence type="ECO:0000313" key="4">
    <source>
        <dbReference type="Proteomes" id="UP000185296"/>
    </source>
</evidence>
<evidence type="ECO:0000313" key="3">
    <source>
        <dbReference type="EMBL" id="AIX42194.1"/>
    </source>
</evidence>
<evidence type="ECO:0000313" key="2">
    <source>
        <dbReference type="EMBL" id="AIX41624.1"/>
    </source>
</evidence>
<dbReference type="Proteomes" id="UP000185296">
    <property type="component" value="Segment"/>
</dbReference>
<evidence type="ECO:0000313" key="5">
    <source>
        <dbReference type="Proteomes" id="UP000185300"/>
    </source>
</evidence>
<dbReference type="Proteomes" id="UP000185318">
    <property type="component" value="Segment"/>
</dbReference>